<accession>A0A1G8T4V1</accession>
<dbReference type="GO" id="GO:0003676">
    <property type="term" value="F:nucleic acid binding"/>
    <property type="evidence" value="ECO:0007669"/>
    <property type="project" value="InterPro"/>
</dbReference>
<dbReference type="PANTHER" id="PTHR46387">
    <property type="entry name" value="POLYNUCLEOTIDYL TRANSFERASE, RIBONUCLEASE H-LIKE SUPERFAMILY PROTEIN"/>
    <property type="match status" value="1"/>
</dbReference>
<reference evidence="3" key="1">
    <citation type="submission" date="2016-10" db="EMBL/GenBank/DDBJ databases">
        <authorList>
            <person name="Varghese N."/>
            <person name="Submissions S."/>
        </authorList>
    </citation>
    <scope>NUCLEOTIDE SEQUENCE [LARGE SCALE GENOMIC DNA]</scope>
    <source>
        <strain evidence="3">DSM 4771</strain>
    </source>
</reference>
<name>A0A1G8T4V1_9BACI</name>
<dbReference type="Gene3D" id="3.30.420.10">
    <property type="entry name" value="Ribonuclease H-like superfamily/Ribonuclease H"/>
    <property type="match status" value="1"/>
</dbReference>
<sequence>MKVTLNYVYKIPKGASVHCVTEELEIEEALALEKDFHKVNRVREVTFRDGNGQERLRKELKTYIQKVETEPHNVKVYFDGGYEASNRQSGLGCAIYYEKDGEAFRIRKNALVEELVSSNEAEYAALHLAVQELGMLGVRYLPVQIIGDSRLVINQMKEEWPCYDDTLLSWADRIDAKLAVYGLEATYEHIPRAENREADRLASQALEGVTIDSHVMLE</sequence>
<dbReference type="AlphaFoldDB" id="A0A1G8T4V1"/>
<dbReference type="OrthoDB" id="2680098at2"/>
<dbReference type="RefSeq" id="WP_093193445.1">
    <property type="nucleotide sequence ID" value="NZ_FNEV01000004.1"/>
</dbReference>
<dbReference type="PROSITE" id="PS50879">
    <property type="entry name" value="RNASE_H_1"/>
    <property type="match status" value="1"/>
</dbReference>
<dbReference type="GO" id="GO:0004523">
    <property type="term" value="F:RNA-DNA hybrid ribonuclease activity"/>
    <property type="evidence" value="ECO:0007669"/>
    <property type="project" value="InterPro"/>
</dbReference>
<dbReference type="SUPFAM" id="SSF53098">
    <property type="entry name" value="Ribonuclease H-like"/>
    <property type="match status" value="1"/>
</dbReference>
<dbReference type="NCBIfam" id="NF005822">
    <property type="entry name" value="PRK07708.1"/>
    <property type="match status" value="1"/>
</dbReference>
<dbReference type="InterPro" id="IPR002156">
    <property type="entry name" value="RNaseH_domain"/>
</dbReference>
<protein>
    <submittedName>
        <fullName evidence="2">Ribonuclease HI</fullName>
    </submittedName>
</protein>
<dbReference type="Pfam" id="PF13456">
    <property type="entry name" value="RVT_3"/>
    <property type="match status" value="1"/>
</dbReference>
<keyword evidence="3" id="KW-1185">Reference proteome</keyword>
<dbReference type="InterPro" id="IPR036397">
    <property type="entry name" value="RNaseH_sf"/>
</dbReference>
<dbReference type="Proteomes" id="UP000199225">
    <property type="component" value="Unassembled WGS sequence"/>
</dbReference>
<dbReference type="EMBL" id="FNEV01000004">
    <property type="protein sequence ID" value="SDJ36526.1"/>
    <property type="molecule type" value="Genomic_DNA"/>
</dbReference>
<evidence type="ECO:0000259" key="1">
    <source>
        <dbReference type="PROSITE" id="PS50879"/>
    </source>
</evidence>
<feature type="domain" description="RNase H type-1" evidence="1">
    <location>
        <begin position="70"/>
        <end position="207"/>
    </location>
</feature>
<dbReference type="PANTHER" id="PTHR46387:SF2">
    <property type="entry name" value="RIBONUCLEASE HI"/>
    <property type="match status" value="1"/>
</dbReference>
<dbReference type="CDD" id="cd09279">
    <property type="entry name" value="RNase_HI_like"/>
    <property type="match status" value="1"/>
</dbReference>
<dbReference type="InterPro" id="IPR012337">
    <property type="entry name" value="RNaseH-like_sf"/>
</dbReference>
<proteinExistence type="predicted"/>
<evidence type="ECO:0000313" key="3">
    <source>
        <dbReference type="Proteomes" id="UP000199225"/>
    </source>
</evidence>
<dbReference type="STRING" id="86666.SAMN04490247_1707"/>
<evidence type="ECO:0000313" key="2">
    <source>
        <dbReference type="EMBL" id="SDJ36526.1"/>
    </source>
</evidence>
<gene>
    <name evidence="2" type="ORF">SAMN04490247_1707</name>
</gene>
<organism evidence="2 3">
    <name type="scientific">Salimicrobium halophilum</name>
    <dbReference type="NCBI Taxonomy" id="86666"/>
    <lineage>
        <taxon>Bacteria</taxon>
        <taxon>Bacillati</taxon>
        <taxon>Bacillota</taxon>
        <taxon>Bacilli</taxon>
        <taxon>Bacillales</taxon>
        <taxon>Bacillaceae</taxon>
        <taxon>Salimicrobium</taxon>
    </lineage>
</organism>